<keyword evidence="2" id="KW-1185">Reference proteome</keyword>
<proteinExistence type="predicted"/>
<dbReference type="AlphaFoldDB" id="A0A1S3JXW8"/>
<dbReference type="Proteomes" id="UP000085678">
    <property type="component" value="Unplaced"/>
</dbReference>
<name>A0A1S3JXW8_LINAN</name>
<dbReference type="OrthoDB" id="5975054at2759"/>
<evidence type="ECO:0000313" key="2">
    <source>
        <dbReference type="Proteomes" id="UP000085678"/>
    </source>
</evidence>
<evidence type="ECO:0000313" key="3">
    <source>
        <dbReference type="RefSeq" id="XP_013414899.1"/>
    </source>
</evidence>
<dbReference type="GeneID" id="106176879"/>
<dbReference type="Pfam" id="PF20791">
    <property type="entry name" value="Acyl-ACP_TE_C"/>
    <property type="match status" value="1"/>
</dbReference>
<dbReference type="KEGG" id="lak:106176879"/>
<dbReference type="InterPro" id="IPR029069">
    <property type="entry name" value="HotDog_dom_sf"/>
</dbReference>
<dbReference type="SUPFAM" id="SSF54637">
    <property type="entry name" value="Thioesterase/thiol ester dehydrase-isomerase"/>
    <property type="match status" value="2"/>
</dbReference>
<dbReference type="Gene3D" id="3.10.129.10">
    <property type="entry name" value="Hotdog Thioesterase"/>
    <property type="match status" value="1"/>
</dbReference>
<evidence type="ECO:0000259" key="1">
    <source>
        <dbReference type="Pfam" id="PF20791"/>
    </source>
</evidence>
<dbReference type="PANTHER" id="PTHR34487:SF1">
    <property type="entry name" value="ACYL-ACP THIOESTERASE"/>
    <property type="match status" value="1"/>
</dbReference>
<dbReference type="PANTHER" id="PTHR34487">
    <property type="entry name" value="ACYL-ACP THIOESTERASE"/>
    <property type="match status" value="1"/>
</dbReference>
<gene>
    <name evidence="3" type="primary">LOC106176879</name>
</gene>
<sequence length="315" mass="35759">MAILLRQRCARSVPHLCTMSLSGKHVDDHMYDTPLLSSIQLKNDHKGLVASVVLPGLDFGSINKRTKFMSLFSMSNNFELARMQSMQAANFIEIGKMLKENNLLQFLIAGQYYFSPGFFIPFPRNIEQPVLYQHRVHHLGKSSYSLSGLCKLPNSDESIAEIVCSVVTVDKYTRKSSPLPDWFRTRFHDNTKVPHPTTLNPLKSIPAEAFCHDLTVRPSDTDENGHTNQAVYIKYCSNTKYLAATSNLLPPNYIDNDHKVKVIDTLYTRESSTGDKLKCYVWQGKPMVLHFQVHKDSEPIFHANMEFDGTVTSNL</sequence>
<dbReference type="InterPro" id="IPR049427">
    <property type="entry name" value="Acyl-ACP_TE_C"/>
</dbReference>
<organism evidence="2 3">
    <name type="scientific">Lingula anatina</name>
    <name type="common">Brachiopod</name>
    <name type="synonym">Lingula unguis</name>
    <dbReference type="NCBI Taxonomy" id="7574"/>
    <lineage>
        <taxon>Eukaryota</taxon>
        <taxon>Metazoa</taxon>
        <taxon>Spiralia</taxon>
        <taxon>Lophotrochozoa</taxon>
        <taxon>Brachiopoda</taxon>
        <taxon>Linguliformea</taxon>
        <taxon>Lingulata</taxon>
        <taxon>Lingulida</taxon>
        <taxon>Linguloidea</taxon>
        <taxon>Lingulidae</taxon>
        <taxon>Lingula</taxon>
    </lineage>
</organism>
<protein>
    <submittedName>
        <fullName evidence="3">Uncharacterized protein LOC106176879 isoform X1</fullName>
    </submittedName>
</protein>
<feature type="domain" description="Acyl-ACP thioesterase-like C-terminal" evidence="1">
    <location>
        <begin position="207"/>
        <end position="283"/>
    </location>
</feature>
<dbReference type="RefSeq" id="XP_013414899.1">
    <property type="nucleotide sequence ID" value="XM_013559445.1"/>
</dbReference>
<accession>A0A1S3JXW8</accession>
<reference evidence="3" key="1">
    <citation type="submission" date="2025-08" db="UniProtKB">
        <authorList>
            <consortium name="RefSeq"/>
        </authorList>
    </citation>
    <scope>IDENTIFICATION</scope>
    <source>
        <tissue evidence="3">Gonads</tissue>
    </source>
</reference>
<dbReference type="InParanoid" id="A0A1S3JXW8"/>